<dbReference type="SUPFAM" id="SSF52833">
    <property type="entry name" value="Thioredoxin-like"/>
    <property type="match status" value="1"/>
</dbReference>
<dbReference type="InterPro" id="IPR036249">
    <property type="entry name" value="Thioredoxin-like_sf"/>
</dbReference>
<dbReference type="InterPro" id="IPR001853">
    <property type="entry name" value="DSBA-like_thioredoxin_dom"/>
</dbReference>
<dbReference type="GO" id="GO:0016853">
    <property type="term" value="F:isomerase activity"/>
    <property type="evidence" value="ECO:0007669"/>
    <property type="project" value="UniProtKB-KW"/>
</dbReference>
<protein>
    <submittedName>
        <fullName evidence="2">Putative DsbA family dithiol-disulfide isomerase</fullName>
    </submittedName>
</protein>
<dbReference type="PANTHER" id="PTHR13887:SF41">
    <property type="entry name" value="THIOREDOXIN SUPERFAMILY PROTEIN"/>
    <property type="match status" value="1"/>
</dbReference>
<comment type="caution">
    <text evidence="2">The sequence shown here is derived from an EMBL/GenBank/DDBJ whole genome shotgun (WGS) entry which is preliminary data.</text>
</comment>
<name>A0A841RL51_9BACI</name>
<gene>
    <name evidence="2" type="ORF">GGQ92_002013</name>
</gene>
<keyword evidence="2" id="KW-0413">Isomerase</keyword>
<evidence type="ECO:0000259" key="1">
    <source>
        <dbReference type="Pfam" id="PF01323"/>
    </source>
</evidence>
<proteinExistence type="predicted"/>
<dbReference type="PANTHER" id="PTHR13887">
    <property type="entry name" value="GLUTATHIONE S-TRANSFERASE KAPPA"/>
    <property type="match status" value="1"/>
</dbReference>
<accession>A0A841RL51</accession>
<sequence>MKVEIWSDFVCPFCYIGKTKLEQAIERFPEKLSVEKEYKSFQLDPQAKPYDGTSIHESLAAKYNMSVEKAKDMNEQVGEQAKMVGLDFVFDTMKHGNTLDAHRLTKFAKAEGKEEDMVNHLLYSYFTLSIDISNHEALLEVAGKVGLDTDKARAVLEDDETYKQEVNNDISKAQSLGITGVPFFVFNGKYAISGAQPLETFMQALEKVAEEENQGFEDLSSNNNGSYCDGNSCSR</sequence>
<feature type="domain" description="DSBA-like thioredoxin" evidence="1">
    <location>
        <begin position="3"/>
        <end position="205"/>
    </location>
</feature>
<organism evidence="2 3">
    <name type="scientific">Gracilibacillus halotolerans</name>
    <dbReference type="NCBI Taxonomy" id="74386"/>
    <lineage>
        <taxon>Bacteria</taxon>
        <taxon>Bacillati</taxon>
        <taxon>Bacillota</taxon>
        <taxon>Bacilli</taxon>
        <taxon>Bacillales</taxon>
        <taxon>Bacillaceae</taxon>
        <taxon>Gracilibacillus</taxon>
    </lineage>
</organism>
<reference evidence="2 3" key="1">
    <citation type="submission" date="2020-08" db="EMBL/GenBank/DDBJ databases">
        <title>Genomic Encyclopedia of Type Strains, Phase IV (KMG-IV): sequencing the most valuable type-strain genomes for metagenomic binning, comparative biology and taxonomic classification.</title>
        <authorList>
            <person name="Goeker M."/>
        </authorList>
    </citation>
    <scope>NUCLEOTIDE SEQUENCE [LARGE SCALE GENOMIC DNA]</scope>
    <source>
        <strain evidence="2 3">DSM 11805</strain>
    </source>
</reference>
<dbReference type="EMBL" id="JACHON010000009">
    <property type="protein sequence ID" value="MBB6513209.1"/>
    <property type="molecule type" value="Genomic_DNA"/>
</dbReference>
<dbReference type="AlphaFoldDB" id="A0A841RL51"/>
<dbReference type="Gene3D" id="3.40.30.10">
    <property type="entry name" value="Glutaredoxin"/>
    <property type="match status" value="1"/>
</dbReference>
<dbReference type="GO" id="GO:0016491">
    <property type="term" value="F:oxidoreductase activity"/>
    <property type="evidence" value="ECO:0007669"/>
    <property type="project" value="InterPro"/>
</dbReference>
<keyword evidence="3" id="KW-1185">Reference proteome</keyword>
<evidence type="ECO:0000313" key="2">
    <source>
        <dbReference type="EMBL" id="MBB6513209.1"/>
    </source>
</evidence>
<dbReference type="Proteomes" id="UP000572212">
    <property type="component" value="Unassembled WGS sequence"/>
</dbReference>
<dbReference type="Pfam" id="PF01323">
    <property type="entry name" value="DSBA"/>
    <property type="match status" value="1"/>
</dbReference>
<dbReference type="RefSeq" id="WP_184247979.1">
    <property type="nucleotide sequence ID" value="NZ_BAAACU010000055.1"/>
</dbReference>
<evidence type="ECO:0000313" key="3">
    <source>
        <dbReference type="Proteomes" id="UP000572212"/>
    </source>
</evidence>
<dbReference type="CDD" id="cd03024">
    <property type="entry name" value="DsbA_FrnE"/>
    <property type="match status" value="1"/>
</dbReference>